<dbReference type="HOGENOM" id="CLU_025996_0_7_7"/>
<dbReference type="PANTHER" id="PTHR43685">
    <property type="entry name" value="GLYCOSYLTRANSFERASE"/>
    <property type="match status" value="1"/>
</dbReference>
<evidence type="ECO:0000313" key="3">
    <source>
        <dbReference type="Proteomes" id="UP000002191"/>
    </source>
</evidence>
<gene>
    <name evidence="2" type="ordered locus">Daes_0106</name>
</gene>
<keyword evidence="2" id="KW-0808">Transferase</keyword>
<dbReference type="STRING" id="643562.Daes_0106"/>
<feature type="domain" description="Glycosyltransferase 2-like" evidence="1">
    <location>
        <begin position="5"/>
        <end position="190"/>
    </location>
</feature>
<reference evidence="3" key="1">
    <citation type="submission" date="2010-12" db="EMBL/GenBank/DDBJ databases">
        <title>Complete sequence of Desulfovibrio aespoeensis Aspo-2.</title>
        <authorList>
            <consortium name="US DOE Joint Genome Institute"/>
            <person name="Lucas S."/>
            <person name="Copeland A."/>
            <person name="Lapidus A."/>
            <person name="Cheng J.-F."/>
            <person name="Goodwin L."/>
            <person name="Pitluck S."/>
            <person name="Chertkov O."/>
            <person name="Misra M."/>
            <person name="Detter J.C."/>
            <person name="Han C."/>
            <person name="Tapia R."/>
            <person name="Land M."/>
            <person name="Hauser L."/>
            <person name="Kyrpides N."/>
            <person name="Ivanova N."/>
            <person name="Ovchinnikova G."/>
            <person name="Pedersen K."/>
            <person name="Jagevall S."/>
            <person name="Hazen T."/>
            <person name="Woyke T."/>
        </authorList>
    </citation>
    <scope>NUCLEOTIDE SEQUENCE [LARGE SCALE GENOMIC DNA]</scope>
    <source>
        <strain evidence="3">ATCC 700646 / DSM 10631 / Aspo-2</strain>
    </source>
</reference>
<keyword evidence="3" id="KW-1185">Reference proteome</keyword>
<dbReference type="Pfam" id="PF00535">
    <property type="entry name" value="Glycos_transf_2"/>
    <property type="match status" value="1"/>
</dbReference>
<dbReference type="InterPro" id="IPR029044">
    <property type="entry name" value="Nucleotide-diphossugar_trans"/>
</dbReference>
<dbReference type="RefSeq" id="WP_013513071.1">
    <property type="nucleotide sequence ID" value="NC_014844.1"/>
</dbReference>
<proteinExistence type="predicted"/>
<dbReference type="Proteomes" id="UP000002191">
    <property type="component" value="Chromosome"/>
</dbReference>
<protein>
    <submittedName>
        <fullName evidence="2">Glycosyl transferase family 2</fullName>
    </submittedName>
</protein>
<evidence type="ECO:0000259" key="1">
    <source>
        <dbReference type="Pfam" id="PF00535"/>
    </source>
</evidence>
<evidence type="ECO:0000313" key="2">
    <source>
        <dbReference type="EMBL" id="ADU61134.1"/>
    </source>
</evidence>
<dbReference type="InterPro" id="IPR001173">
    <property type="entry name" value="Glyco_trans_2-like"/>
</dbReference>
<dbReference type="EMBL" id="CP002431">
    <property type="protein sequence ID" value="ADU61134.1"/>
    <property type="molecule type" value="Genomic_DNA"/>
</dbReference>
<dbReference type="InterPro" id="IPR050834">
    <property type="entry name" value="Glycosyltransf_2"/>
</dbReference>
<dbReference type="GO" id="GO:0016740">
    <property type="term" value="F:transferase activity"/>
    <property type="evidence" value="ECO:0007669"/>
    <property type="project" value="UniProtKB-KW"/>
</dbReference>
<organism evidence="2 3">
    <name type="scientific">Pseudodesulfovibrio aespoeensis (strain ATCC 700646 / DSM 10631 / Aspo-2)</name>
    <name type="common">Desulfovibrio aespoeensis</name>
    <dbReference type="NCBI Taxonomy" id="643562"/>
    <lineage>
        <taxon>Bacteria</taxon>
        <taxon>Pseudomonadati</taxon>
        <taxon>Thermodesulfobacteriota</taxon>
        <taxon>Desulfovibrionia</taxon>
        <taxon>Desulfovibrionales</taxon>
        <taxon>Desulfovibrionaceae</taxon>
    </lineage>
</organism>
<reference evidence="2 3" key="2">
    <citation type="journal article" date="2014" name="Genome Announc.">
        <title>Complete Genome Sequence of the Subsurface, Mesophilic Sulfate-Reducing Bacterium Desulfovibrio aespoeensis Aspo-2.</title>
        <authorList>
            <person name="Pedersen K."/>
            <person name="Bengtsson A."/>
            <person name="Edlund J."/>
            <person name="Rabe L."/>
            <person name="Hazen T."/>
            <person name="Chakraborty R."/>
            <person name="Goodwin L."/>
            <person name="Shapiro N."/>
        </authorList>
    </citation>
    <scope>NUCLEOTIDE SEQUENCE [LARGE SCALE GENOMIC DNA]</scope>
    <source>
        <strain evidence="3">ATCC 700646 / DSM 10631 / Aspo-2</strain>
    </source>
</reference>
<dbReference type="AlphaFoldDB" id="E6VUI9"/>
<dbReference type="OrthoDB" id="5379872at2"/>
<sequence>MKKVSIVIPCYNQEKYLGVCLDAAWFQEYASLEIVVVDDGSTDGTAQVIEAFQAAIGTETVSHAAHLDEATGAVERVVHPRYRPEGRELKVIHHERNKGLSEALNTGFRACTGEYCTFIASDDALLPSMVAELTAALDGSGADMAYADMHVVDDAGRILRRFSLPDYTFEAAFCHWYLCGVCKLYKRSLHDRFGYYNPAIYPQDHDMFLRFAMGGADMVHVPKVLANVRHHGPEREVYNHSSDNWRRLFEQSSELVRTARRHLADHARKA</sequence>
<dbReference type="KEGG" id="das:Daes_0106"/>
<dbReference type="Gene3D" id="3.90.550.10">
    <property type="entry name" value="Spore Coat Polysaccharide Biosynthesis Protein SpsA, Chain A"/>
    <property type="match status" value="1"/>
</dbReference>
<dbReference type="SUPFAM" id="SSF53448">
    <property type="entry name" value="Nucleotide-diphospho-sugar transferases"/>
    <property type="match status" value="1"/>
</dbReference>
<accession>E6VUI9</accession>
<dbReference type="PANTHER" id="PTHR43685:SF2">
    <property type="entry name" value="GLYCOSYLTRANSFERASE 2-LIKE DOMAIN-CONTAINING PROTEIN"/>
    <property type="match status" value="1"/>
</dbReference>
<name>E6VUI9_PSEA9</name>
<dbReference type="eggNOG" id="COG1216">
    <property type="taxonomic scope" value="Bacteria"/>
</dbReference>